<keyword evidence="1" id="KW-1133">Transmembrane helix</keyword>
<dbReference type="KEGG" id="nfl:COO91_11194"/>
<evidence type="ECO:0000313" key="2">
    <source>
        <dbReference type="EMBL" id="AUB44939.1"/>
    </source>
</evidence>
<dbReference type="EMBL" id="CP024793">
    <property type="protein sequence ID" value="AUB44939.1"/>
    <property type="molecule type" value="Genomic_DNA"/>
</dbReference>
<protein>
    <submittedName>
        <fullName evidence="2">Uncharacterized protein</fullName>
    </submittedName>
</protein>
<evidence type="ECO:0000256" key="1">
    <source>
        <dbReference type="SAM" id="Phobius"/>
    </source>
</evidence>
<proteinExistence type="predicted"/>
<name>A0A2K8TBB6_9NOSO</name>
<keyword evidence="1" id="KW-0472">Membrane</keyword>
<dbReference type="Proteomes" id="UP000232003">
    <property type="component" value="Plasmid pNFSY08"/>
</dbReference>
<keyword evidence="1" id="KW-0812">Transmembrane</keyword>
<dbReference type="AlphaFoldDB" id="A0A2K8TBB6"/>
<reference evidence="2 3" key="1">
    <citation type="submission" date="2017-11" db="EMBL/GenBank/DDBJ databases">
        <title>Complete genome of a free-living desiccation-tolerant cyanobacterium and its photosynthetic adaptation to extreme terrestrial habitat.</title>
        <authorList>
            <person name="Shang J."/>
        </authorList>
    </citation>
    <scope>NUCLEOTIDE SEQUENCE [LARGE SCALE GENOMIC DNA]</scope>
    <source>
        <strain evidence="2 3">CCNUN1</strain>
        <plasmid evidence="3">pnfsy08</plasmid>
    </source>
</reference>
<feature type="transmembrane region" description="Helical" evidence="1">
    <location>
        <begin position="17"/>
        <end position="43"/>
    </location>
</feature>
<sequence>MQGNITPSKAQVSPPGFFGLSAIASLSFPLRNFLVVIYTSYFFL</sequence>
<organism evidence="2 3">
    <name type="scientific">Nostoc flagelliforme CCNUN1</name>
    <dbReference type="NCBI Taxonomy" id="2038116"/>
    <lineage>
        <taxon>Bacteria</taxon>
        <taxon>Bacillati</taxon>
        <taxon>Cyanobacteriota</taxon>
        <taxon>Cyanophyceae</taxon>
        <taxon>Nostocales</taxon>
        <taxon>Nostocaceae</taxon>
        <taxon>Nostoc</taxon>
    </lineage>
</organism>
<gene>
    <name evidence="2" type="ORF">COO91_11194</name>
</gene>
<accession>A0A2K8TBB6</accession>
<keyword evidence="3" id="KW-1185">Reference proteome</keyword>
<geneLocation type="plasmid" evidence="3">
    <name>pnfsy08</name>
</geneLocation>
<keyword evidence="2" id="KW-0614">Plasmid</keyword>
<evidence type="ECO:0000313" key="3">
    <source>
        <dbReference type="Proteomes" id="UP000232003"/>
    </source>
</evidence>